<sequence length="88" mass="9620">MLIPALILILGDIVSGATVKTTKCYTCGFEGNTDHPMTTPCEKQDPKTWMVAENCKMGCIILPREGKPKQEAYEEKCAGVVGKIQMSK</sequence>
<comment type="caution">
    <text evidence="2">The sequence shown here is derived from an EMBL/GenBank/DDBJ whole genome shotgun (WGS) entry which is preliminary data.</text>
</comment>
<proteinExistence type="predicted"/>
<organism evidence="2 3">
    <name type="scientific">Ramazzottius varieornatus</name>
    <name type="common">Water bear</name>
    <name type="synonym">Tardigrade</name>
    <dbReference type="NCBI Taxonomy" id="947166"/>
    <lineage>
        <taxon>Eukaryota</taxon>
        <taxon>Metazoa</taxon>
        <taxon>Ecdysozoa</taxon>
        <taxon>Tardigrada</taxon>
        <taxon>Eutardigrada</taxon>
        <taxon>Parachela</taxon>
        <taxon>Hypsibioidea</taxon>
        <taxon>Ramazzottiidae</taxon>
        <taxon>Ramazzottius</taxon>
    </lineage>
</organism>
<dbReference type="Proteomes" id="UP000186922">
    <property type="component" value="Unassembled WGS sequence"/>
</dbReference>
<gene>
    <name evidence="2" type="primary">RvY_11000-1</name>
    <name evidence="2" type="synonym">RvY_11000.1</name>
    <name evidence="2" type="ORF">RvY_11000</name>
</gene>
<evidence type="ECO:0008006" key="4">
    <source>
        <dbReference type="Google" id="ProtNLM"/>
    </source>
</evidence>
<dbReference type="AlphaFoldDB" id="A0A1D1VMG3"/>
<keyword evidence="3" id="KW-1185">Reference proteome</keyword>
<protein>
    <recommendedName>
        <fullName evidence="4">Protein quiver</fullName>
    </recommendedName>
</protein>
<feature type="chain" id="PRO_5008898597" description="Protein quiver" evidence="1">
    <location>
        <begin position="17"/>
        <end position="88"/>
    </location>
</feature>
<reference evidence="2 3" key="1">
    <citation type="journal article" date="2016" name="Nat. Commun.">
        <title>Extremotolerant tardigrade genome and improved radiotolerance of human cultured cells by tardigrade-unique protein.</title>
        <authorList>
            <person name="Hashimoto T."/>
            <person name="Horikawa D.D."/>
            <person name="Saito Y."/>
            <person name="Kuwahara H."/>
            <person name="Kozuka-Hata H."/>
            <person name="Shin-I T."/>
            <person name="Minakuchi Y."/>
            <person name="Ohishi K."/>
            <person name="Motoyama A."/>
            <person name="Aizu T."/>
            <person name="Enomoto A."/>
            <person name="Kondo K."/>
            <person name="Tanaka S."/>
            <person name="Hara Y."/>
            <person name="Koshikawa S."/>
            <person name="Sagara H."/>
            <person name="Miura T."/>
            <person name="Yokobori S."/>
            <person name="Miyagawa K."/>
            <person name="Suzuki Y."/>
            <person name="Kubo T."/>
            <person name="Oyama M."/>
            <person name="Kohara Y."/>
            <person name="Fujiyama A."/>
            <person name="Arakawa K."/>
            <person name="Katayama T."/>
            <person name="Toyoda A."/>
            <person name="Kunieda T."/>
        </authorList>
    </citation>
    <scope>NUCLEOTIDE SEQUENCE [LARGE SCALE GENOMIC DNA]</scope>
    <source>
        <strain evidence="2 3">YOKOZUNA-1</strain>
    </source>
</reference>
<accession>A0A1D1VMG3</accession>
<dbReference type="EMBL" id="BDGG01000005">
    <property type="protein sequence ID" value="GAV00104.1"/>
    <property type="molecule type" value="Genomic_DNA"/>
</dbReference>
<evidence type="ECO:0000313" key="2">
    <source>
        <dbReference type="EMBL" id="GAV00104.1"/>
    </source>
</evidence>
<evidence type="ECO:0000256" key="1">
    <source>
        <dbReference type="SAM" id="SignalP"/>
    </source>
</evidence>
<name>A0A1D1VMG3_RAMVA</name>
<keyword evidence="1" id="KW-0732">Signal</keyword>
<evidence type="ECO:0000313" key="3">
    <source>
        <dbReference type="Proteomes" id="UP000186922"/>
    </source>
</evidence>
<feature type="signal peptide" evidence="1">
    <location>
        <begin position="1"/>
        <end position="16"/>
    </location>
</feature>